<organism evidence="10 11">
    <name type="scientific">Actinoplanes auranticolor</name>
    <dbReference type="NCBI Taxonomy" id="47988"/>
    <lineage>
        <taxon>Bacteria</taxon>
        <taxon>Bacillati</taxon>
        <taxon>Actinomycetota</taxon>
        <taxon>Actinomycetes</taxon>
        <taxon>Micromonosporales</taxon>
        <taxon>Micromonosporaceae</taxon>
        <taxon>Actinoplanes</taxon>
    </lineage>
</organism>
<dbReference type="Pfam" id="PF04023">
    <property type="entry name" value="FeoA"/>
    <property type="match status" value="1"/>
</dbReference>
<dbReference type="InterPro" id="IPR038157">
    <property type="entry name" value="FeoA_core_dom"/>
</dbReference>
<dbReference type="InterPro" id="IPR001367">
    <property type="entry name" value="Fe_dep_repressor"/>
</dbReference>
<dbReference type="GO" id="GO:0045892">
    <property type="term" value="P:negative regulation of DNA-templated transcription"/>
    <property type="evidence" value="ECO:0007669"/>
    <property type="project" value="TreeGrafter"/>
</dbReference>
<evidence type="ECO:0000256" key="2">
    <source>
        <dbReference type="ARBA" id="ARBA00007871"/>
    </source>
</evidence>
<dbReference type="RefSeq" id="WP_212987700.1">
    <property type="nucleotide sequence ID" value="NZ_BAABEA010000002.1"/>
</dbReference>
<dbReference type="SUPFAM" id="SSF46785">
    <property type="entry name" value="Winged helix' DNA-binding domain"/>
    <property type="match status" value="1"/>
</dbReference>
<dbReference type="SMART" id="SM00529">
    <property type="entry name" value="HTH_DTXR"/>
    <property type="match status" value="1"/>
</dbReference>
<keyword evidence="8" id="KW-0804">Transcription</keyword>
<dbReference type="InterPro" id="IPR007167">
    <property type="entry name" value="Fe-transptr_FeoA-like"/>
</dbReference>
<evidence type="ECO:0000256" key="8">
    <source>
        <dbReference type="ARBA" id="ARBA00023163"/>
    </source>
</evidence>
<evidence type="ECO:0000256" key="1">
    <source>
        <dbReference type="ARBA" id="ARBA00004496"/>
    </source>
</evidence>
<evidence type="ECO:0000313" key="10">
    <source>
        <dbReference type="EMBL" id="GIM65347.1"/>
    </source>
</evidence>
<proteinExistence type="inferred from homology"/>
<dbReference type="Pfam" id="PF01325">
    <property type="entry name" value="Fe_dep_repress"/>
    <property type="match status" value="1"/>
</dbReference>
<dbReference type="Gene3D" id="1.10.10.10">
    <property type="entry name" value="Winged helix-like DNA-binding domain superfamily/Winged helix DNA-binding domain"/>
    <property type="match status" value="1"/>
</dbReference>
<dbReference type="PROSITE" id="PS50944">
    <property type="entry name" value="HTH_DTXR"/>
    <property type="match status" value="1"/>
</dbReference>
<evidence type="ECO:0000256" key="4">
    <source>
        <dbReference type="ARBA" id="ARBA00022490"/>
    </source>
</evidence>
<dbReference type="GO" id="GO:0003677">
    <property type="term" value="F:DNA binding"/>
    <property type="evidence" value="ECO:0007669"/>
    <property type="project" value="UniProtKB-KW"/>
</dbReference>
<feature type="domain" description="HTH dtxR-type" evidence="9">
    <location>
        <begin position="21"/>
        <end position="82"/>
    </location>
</feature>
<dbReference type="InterPro" id="IPR050536">
    <property type="entry name" value="DtxR_MntR_Metal-Reg"/>
</dbReference>
<dbReference type="GO" id="GO:0046983">
    <property type="term" value="F:protein dimerization activity"/>
    <property type="evidence" value="ECO:0007669"/>
    <property type="project" value="InterPro"/>
</dbReference>
<dbReference type="PANTHER" id="PTHR33238:SF10">
    <property type="entry name" value="IRON-DEPENDENT REPRESSOR IDER"/>
    <property type="match status" value="1"/>
</dbReference>
<evidence type="ECO:0000313" key="11">
    <source>
        <dbReference type="Proteomes" id="UP000681340"/>
    </source>
</evidence>
<keyword evidence="4" id="KW-0963">Cytoplasm</keyword>
<dbReference type="AlphaFoldDB" id="A0A919VJI8"/>
<evidence type="ECO:0000259" key="9">
    <source>
        <dbReference type="PROSITE" id="PS50944"/>
    </source>
</evidence>
<dbReference type="Gene3D" id="2.30.30.90">
    <property type="match status" value="1"/>
</dbReference>
<dbReference type="GO" id="GO:0046914">
    <property type="term" value="F:transition metal ion binding"/>
    <property type="evidence" value="ECO:0007669"/>
    <property type="project" value="InterPro"/>
</dbReference>
<dbReference type="SUPFAM" id="SSF47979">
    <property type="entry name" value="Iron-dependent repressor protein, dimerization domain"/>
    <property type="match status" value="1"/>
</dbReference>
<keyword evidence="6" id="KW-0805">Transcription regulation</keyword>
<sequence length="249" mass="27498">MARTHNTSTKKSDTKVPHVDLVDTTEMYLRTILELEEEGVPPLRARIAERLHQSGPTVSQTVARMERDGLLTVENDRHLLLTEEGRVAAVAVMRKHRLAELLLVNVIGMPYEEAHEEACRWEHVMSDSVERKVYELLNKPTRSPYGNPIPGLEVLGLPAEEPLESSATVINAGERNLAFPGLTGSVVVRRICESVQTNAGVLRQLHAAGIDPGATVTVAQERDGVTIDRSGDKIRLPREVASRVFVDAH</sequence>
<evidence type="ECO:0000256" key="7">
    <source>
        <dbReference type="ARBA" id="ARBA00023125"/>
    </source>
</evidence>
<dbReference type="FunFam" id="1.10.60.10:FF:000001">
    <property type="entry name" value="Iron dependent repressor"/>
    <property type="match status" value="1"/>
</dbReference>
<comment type="subunit">
    <text evidence="3">Homodimer.</text>
</comment>
<dbReference type="EMBL" id="BOQL01000016">
    <property type="protein sequence ID" value="GIM65347.1"/>
    <property type="molecule type" value="Genomic_DNA"/>
</dbReference>
<dbReference type="InterPro" id="IPR022687">
    <property type="entry name" value="HTH_DTXR"/>
</dbReference>
<keyword evidence="7" id="KW-0238">DNA-binding</keyword>
<comment type="similarity">
    <text evidence="2">Belongs to the DtxR/MntR family.</text>
</comment>
<dbReference type="SMART" id="SM00899">
    <property type="entry name" value="FeoA"/>
    <property type="match status" value="1"/>
</dbReference>
<gene>
    <name evidence="10" type="ORF">Aau02nite_16420</name>
</gene>
<evidence type="ECO:0000256" key="6">
    <source>
        <dbReference type="ARBA" id="ARBA00023015"/>
    </source>
</evidence>
<dbReference type="InterPro" id="IPR036421">
    <property type="entry name" value="Fe_dep_repressor_sf"/>
</dbReference>
<dbReference type="Gene3D" id="1.10.60.10">
    <property type="entry name" value="Iron dependent repressor, metal binding and dimerisation domain"/>
    <property type="match status" value="1"/>
</dbReference>
<keyword evidence="11" id="KW-1185">Reference proteome</keyword>
<reference evidence="10" key="1">
    <citation type="submission" date="2021-03" db="EMBL/GenBank/DDBJ databases">
        <title>Whole genome shotgun sequence of Actinoplanes auranticolor NBRC 12245.</title>
        <authorList>
            <person name="Komaki H."/>
            <person name="Tamura T."/>
        </authorList>
    </citation>
    <scope>NUCLEOTIDE SEQUENCE</scope>
    <source>
        <strain evidence="10">NBRC 12245</strain>
    </source>
</reference>
<evidence type="ECO:0000256" key="5">
    <source>
        <dbReference type="ARBA" id="ARBA00023004"/>
    </source>
</evidence>
<dbReference type="SUPFAM" id="SSF50037">
    <property type="entry name" value="C-terminal domain of transcriptional repressors"/>
    <property type="match status" value="1"/>
</dbReference>
<name>A0A919VJI8_9ACTN</name>
<evidence type="ECO:0000256" key="3">
    <source>
        <dbReference type="ARBA" id="ARBA00011738"/>
    </source>
</evidence>
<accession>A0A919VJI8</accession>
<comment type="caution">
    <text evidence="10">The sequence shown here is derived from an EMBL/GenBank/DDBJ whole genome shotgun (WGS) entry which is preliminary data.</text>
</comment>
<dbReference type="GO" id="GO:0005737">
    <property type="term" value="C:cytoplasm"/>
    <property type="evidence" value="ECO:0007669"/>
    <property type="project" value="UniProtKB-SubCell"/>
</dbReference>
<dbReference type="InterPro" id="IPR022689">
    <property type="entry name" value="Iron_dep_repressor"/>
</dbReference>
<dbReference type="InterPro" id="IPR036388">
    <property type="entry name" value="WH-like_DNA-bd_sf"/>
</dbReference>
<comment type="subcellular location">
    <subcellularLocation>
        <location evidence="1">Cytoplasm</location>
    </subcellularLocation>
</comment>
<dbReference type="PANTHER" id="PTHR33238">
    <property type="entry name" value="IRON (METAL) DEPENDENT REPRESSOR, DTXR FAMILY"/>
    <property type="match status" value="1"/>
</dbReference>
<keyword evidence="5" id="KW-0408">Iron</keyword>
<dbReference type="InterPro" id="IPR036390">
    <property type="entry name" value="WH_DNA-bd_sf"/>
</dbReference>
<dbReference type="InterPro" id="IPR008988">
    <property type="entry name" value="Transcriptional_repressor_C"/>
</dbReference>
<protein>
    <submittedName>
        <fullName evidence="10">Iron-dependent repressor IdeR</fullName>
    </submittedName>
</protein>
<dbReference type="Pfam" id="PF02742">
    <property type="entry name" value="Fe_dep_repr_C"/>
    <property type="match status" value="1"/>
</dbReference>
<dbReference type="Proteomes" id="UP000681340">
    <property type="component" value="Unassembled WGS sequence"/>
</dbReference>
<dbReference type="GO" id="GO:0003700">
    <property type="term" value="F:DNA-binding transcription factor activity"/>
    <property type="evidence" value="ECO:0007669"/>
    <property type="project" value="InterPro"/>
</dbReference>